<sequence length="437" mass="50364">MRTLLFLYFIKILKSELVLVETIWRHGDRSPTAKINAISKNESDWIFGGGGLGELTTIGMKEQFILGQKMKKRYIESGFLHKFYDSKQIHIRSTDKNRTLVSAMANMLGMFSSGGRPGIDYPEIDGWPRGYMPVPIHAPEESENDCLLNSLCKCKRSDKLLEEAKKGEEYQQFISSSKYIEVCKNLSILTNEHINADNLWKIEDILISQRANFPNSTELIDEKLYKAYRKELLMTNKFLIGIYDPEIINGINIRDELLKLRAGLLINDIVKRMRSIADCYSNNSKCDEKLKYYAYSSHDHTLMSLLSILHLENVITAKEKIYEGEWPDYSADITFELYLNNSTASFKIFYLQNTDSDFEDVTNQIAGCEGSEFCDLEIIEEIALKYLPPKEIEEFCEIPPGLELFSPKMQALSKNSNKFHAFLFFSYFSILIVIFVK</sequence>
<dbReference type="OrthoDB" id="258392at2759"/>
<dbReference type="InterPro" id="IPR000560">
    <property type="entry name" value="His_Pase_clade-2"/>
</dbReference>
<evidence type="ECO:0000313" key="5">
    <source>
        <dbReference type="EMBL" id="CAI5441696.1"/>
    </source>
</evidence>
<dbReference type="Pfam" id="PF00328">
    <property type="entry name" value="His_Phos_2"/>
    <property type="match status" value="1"/>
</dbReference>
<dbReference type="InterPro" id="IPR050645">
    <property type="entry name" value="Histidine_acid_phosphatase"/>
</dbReference>
<accession>A0A9P1ICL9</accession>
<keyword evidence="4" id="KW-0732">Signal</keyword>
<name>A0A9P1ICL9_9PELO</name>
<keyword evidence="3" id="KW-0812">Transmembrane</keyword>
<evidence type="ECO:0000256" key="3">
    <source>
        <dbReference type="SAM" id="Phobius"/>
    </source>
</evidence>
<comment type="catalytic activity">
    <reaction evidence="1">
        <text>a phosphate monoester + H2O = an alcohol + phosphate</text>
        <dbReference type="Rhea" id="RHEA:15017"/>
        <dbReference type="ChEBI" id="CHEBI:15377"/>
        <dbReference type="ChEBI" id="CHEBI:30879"/>
        <dbReference type="ChEBI" id="CHEBI:43474"/>
        <dbReference type="ChEBI" id="CHEBI:67140"/>
        <dbReference type="EC" id="3.1.3.2"/>
    </reaction>
</comment>
<evidence type="ECO:0000256" key="2">
    <source>
        <dbReference type="ARBA" id="ARBA00005375"/>
    </source>
</evidence>
<evidence type="ECO:0000313" key="6">
    <source>
        <dbReference type="Proteomes" id="UP001152747"/>
    </source>
</evidence>
<feature type="transmembrane region" description="Helical" evidence="3">
    <location>
        <begin position="419"/>
        <end position="436"/>
    </location>
</feature>
<dbReference type="AlphaFoldDB" id="A0A9P1ICL9"/>
<dbReference type="EMBL" id="CANHGI010000002">
    <property type="protein sequence ID" value="CAI5441696.1"/>
    <property type="molecule type" value="Genomic_DNA"/>
</dbReference>
<organism evidence="5 6">
    <name type="scientific">Caenorhabditis angaria</name>
    <dbReference type="NCBI Taxonomy" id="860376"/>
    <lineage>
        <taxon>Eukaryota</taxon>
        <taxon>Metazoa</taxon>
        <taxon>Ecdysozoa</taxon>
        <taxon>Nematoda</taxon>
        <taxon>Chromadorea</taxon>
        <taxon>Rhabditida</taxon>
        <taxon>Rhabditina</taxon>
        <taxon>Rhabditomorpha</taxon>
        <taxon>Rhabditoidea</taxon>
        <taxon>Rhabditidae</taxon>
        <taxon>Peloderinae</taxon>
        <taxon>Caenorhabditis</taxon>
    </lineage>
</organism>
<dbReference type="SUPFAM" id="SSF53254">
    <property type="entry name" value="Phosphoglycerate mutase-like"/>
    <property type="match status" value="1"/>
</dbReference>
<comment type="similarity">
    <text evidence="2">Belongs to the histidine acid phosphatase family.</text>
</comment>
<dbReference type="GO" id="GO:0003993">
    <property type="term" value="F:acid phosphatase activity"/>
    <property type="evidence" value="ECO:0007669"/>
    <property type="project" value="UniProtKB-EC"/>
</dbReference>
<evidence type="ECO:0000256" key="1">
    <source>
        <dbReference type="ARBA" id="ARBA00000032"/>
    </source>
</evidence>
<dbReference type="CDD" id="cd07061">
    <property type="entry name" value="HP_HAP_like"/>
    <property type="match status" value="1"/>
</dbReference>
<evidence type="ECO:0000256" key="4">
    <source>
        <dbReference type="SAM" id="SignalP"/>
    </source>
</evidence>
<evidence type="ECO:0008006" key="7">
    <source>
        <dbReference type="Google" id="ProtNLM"/>
    </source>
</evidence>
<comment type="caution">
    <text evidence="5">The sequence shown here is derived from an EMBL/GenBank/DDBJ whole genome shotgun (WGS) entry which is preliminary data.</text>
</comment>
<protein>
    <recommendedName>
        <fullName evidence="7">Acid phosphatase</fullName>
    </recommendedName>
</protein>
<proteinExistence type="inferred from homology"/>
<dbReference type="InterPro" id="IPR029033">
    <property type="entry name" value="His_PPase_superfam"/>
</dbReference>
<dbReference type="PANTHER" id="PTHR11567:SF206">
    <property type="entry name" value="HISTIDINE ACID PHOSPHATASE-RELATED"/>
    <property type="match status" value="1"/>
</dbReference>
<dbReference type="Gene3D" id="3.40.50.1240">
    <property type="entry name" value="Phosphoglycerate mutase-like"/>
    <property type="match status" value="1"/>
</dbReference>
<dbReference type="PANTHER" id="PTHR11567">
    <property type="entry name" value="ACID PHOSPHATASE-RELATED"/>
    <property type="match status" value="1"/>
</dbReference>
<feature type="signal peptide" evidence="4">
    <location>
        <begin position="1"/>
        <end position="15"/>
    </location>
</feature>
<dbReference type="Proteomes" id="UP001152747">
    <property type="component" value="Unassembled WGS sequence"/>
</dbReference>
<reference evidence="5" key="1">
    <citation type="submission" date="2022-11" db="EMBL/GenBank/DDBJ databases">
        <authorList>
            <person name="Kikuchi T."/>
        </authorList>
    </citation>
    <scope>NUCLEOTIDE SEQUENCE</scope>
    <source>
        <strain evidence="5">PS1010</strain>
    </source>
</reference>
<dbReference type="InterPro" id="IPR033379">
    <property type="entry name" value="Acid_Pase_AS"/>
</dbReference>
<feature type="chain" id="PRO_5040458582" description="Acid phosphatase" evidence="4">
    <location>
        <begin position="16"/>
        <end position="437"/>
    </location>
</feature>
<keyword evidence="3" id="KW-1133">Transmembrane helix</keyword>
<gene>
    <name evidence="5" type="ORF">CAMP_LOCUS4333</name>
</gene>
<keyword evidence="6" id="KW-1185">Reference proteome</keyword>
<dbReference type="PROSITE" id="PS00616">
    <property type="entry name" value="HIS_ACID_PHOSPHAT_1"/>
    <property type="match status" value="1"/>
</dbReference>
<keyword evidence="3" id="KW-0472">Membrane</keyword>